<dbReference type="InterPro" id="IPR001264">
    <property type="entry name" value="Glyco_trans_51"/>
</dbReference>
<feature type="transmembrane region" description="Helical" evidence="19">
    <location>
        <begin position="27"/>
        <end position="49"/>
    </location>
</feature>
<protein>
    <submittedName>
        <fullName evidence="22">Penicillin-binding protein 2A</fullName>
        <ecNumber evidence="22">2.3.2.-</ecNumber>
        <ecNumber evidence="22">2.4.1.129</ecNumber>
    </submittedName>
</protein>
<dbReference type="GO" id="GO:0030288">
    <property type="term" value="C:outer membrane-bounded periplasmic space"/>
    <property type="evidence" value="ECO:0007669"/>
    <property type="project" value="TreeGrafter"/>
</dbReference>
<evidence type="ECO:0000256" key="14">
    <source>
        <dbReference type="ARBA" id="ARBA00023268"/>
    </source>
</evidence>
<feature type="domain" description="Glycosyl transferase family 51" evidence="21">
    <location>
        <begin position="79"/>
        <end position="252"/>
    </location>
</feature>
<dbReference type="Gene3D" id="1.10.3810.10">
    <property type="entry name" value="Biosynthetic peptidoglycan transglycosylase-like"/>
    <property type="match status" value="1"/>
</dbReference>
<dbReference type="AlphaFoldDB" id="A0A7W5AX60"/>
<evidence type="ECO:0000256" key="10">
    <source>
        <dbReference type="ARBA" id="ARBA00022960"/>
    </source>
</evidence>
<evidence type="ECO:0000313" key="22">
    <source>
        <dbReference type="EMBL" id="MBB3110378.1"/>
    </source>
</evidence>
<dbReference type="InterPro" id="IPR036950">
    <property type="entry name" value="PBP_transglycosylase"/>
</dbReference>
<feature type="compositionally biased region" description="Gly residues" evidence="18">
    <location>
        <begin position="803"/>
        <end position="831"/>
    </location>
</feature>
<feature type="region of interest" description="Disordered" evidence="18">
    <location>
        <begin position="747"/>
        <end position="896"/>
    </location>
</feature>
<evidence type="ECO:0000256" key="9">
    <source>
        <dbReference type="ARBA" id="ARBA00022801"/>
    </source>
</evidence>
<dbReference type="GO" id="GO:0009252">
    <property type="term" value="P:peptidoglycan biosynthetic process"/>
    <property type="evidence" value="ECO:0007669"/>
    <property type="project" value="UniProtKB-KW"/>
</dbReference>
<keyword evidence="23" id="KW-1185">Reference proteome</keyword>
<keyword evidence="9" id="KW-0378">Hydrolase</keyword>
<comment type="catalytic activity">
    <reaction evidence="17">
        <text>[GlcNAc-(1-&gt;4)-Mur2Ac(oyl-L-Ala-gamma-D-Glu-L-Lys-D-Ala-D-Ala)](n)-di-trans,octa-cis-undecaprenyl diphosphate + beta-D-GlcNAc-(1-&gt;4)-Mur2Ac(oyl-L-Ala-gamma-D-Glu-L-Lys-D-Ala-D-Ala)-di-trans,octa-cis-undecaprenyl diphosphate = [GlcNAc-(1-&gt;4)-Mur2Ac(oyl-L-Ala-gamma-D-Glu-L-Lys-D-Ala-D-Ala)](n+1)-di-trans,octa-cis-undecaprenyl diphosphate + di-trans,octa-cis-undecaprenyl diphosphate + H(+)</text>
        <dbReference type="Rhea" id="RHEA:23708"/>
        <dbReference type="Rhea" id="RHEA-COMP:9602"/>
        <dbReference type="Rhea" id="RHEA-COMP:9603"/>
        <dbReference type="ChEBI" id="CHEBI:15378"/>
        <dbReference type="ChEBI" id="CHEBI:58405"/>
        <dbReference type="ChEBI" id="CHEBI:60033"/>
        <dbReference type="ChEBI" id="CHEBI:78435"/>
        <dbReference type="EC" id="2.4.99.28"/>
    </reaction>
</comment>
<evidence type="ECO:0000256" key="7">
    <source>
        <dbReference type="ARBA" id="ARBA00022679"/>
    </source>
</evidence>
<keyword evidence="7 22" id="KW-0808">Transferase</keyword>
<evidence type="ECO:0000256" key="8">
    <source>
        <dbReference type="ARBA" id="ARBA00022692"/>
    </source>
</evidence>
<evidence type="ECO:0000256" key="4">
    <source>
        <dbReference type="ARBA" id="ARBA00022645"/>
    </source>
</evidence>
<dbReference type="SUPFAM" id="SSF56601">
    <property type="entry name" value="beta-lactamase/transpeptidase-like"/>
    <property type="match status" value="1"/>
</dbReference>
<dbReference type="GO" id="GO:0009002">
    <property type="term" value="F:serine-type D-Ala-D-Ala carboxypeptidase activity"/>
    <property type="evidence" value="ECO:0007669"/>
    <property type="project" value="UniProtKB-EC"/>
</dbReference>
<dbReference type="Gene3D" id="3.40.710.10">
    <property type="entry name" value="DD-peptidase/beta-lactamase superfamily"/>
    <property type="match status" value="1"/>
</dbReference>
<comment type="similarity">
    <text evidence="1">In the C-terminal section; belongs to the transpeptidase family.</text>
</comment>
<comment type="caution">
    <text evidence="22">The sequence shown here is derived from an EMBL/GenBank/DDBJ whole genome shotgun (WGS) entry which is preliminary data.</text>
</comment>
<dbReference type="Gene3D" id="2.60.40.10">
    <property type="entry name" value="Immunoglobulins"/>
    <property type="match status" value="1"/>
</dbReference>
<dbReference type="PANTHER" id="PTHR32282:SF32">
    <property type="entry name" value="PENICILLIN-BINDING PROTEIN 2A"/>
    <property type="match status" value="1"/>
</dbReference>
<dbReference type="EC" id="2.4.1.129" evidence="22"/>
<name>A0A7W5AX60_9BACL</name>
<comment type="similarity">
    <text evidence="2">In the N-terminal section; belongs to the glycosyltransferase 51 family.</text>
</comment>
<evidence type="ECO:0000256" key="2">
    <source>
        <dbReference type="ARBA" id="ARBA00007739"/>
    </source>
</evidence>
<dbReference type="GO" id="GO:0008658">
    <property type="term" value="F:penicillin binding"/>
    <property type="evidence" value="ECO:0007669"/>
    <property type="project" value="InterPro"/>
</dbReference>
<evidence type="ECO:0000256" key="5">
    <source>
        <dbReference type="ARBA" id="ARBA00022670"/>
    </source>
</evidence>
<keyword evidence="12 19" id="KW-1133">Transmembrane helix</keyword>
<keyword evidence="11" id="KW-0573">Peptidoglycan synthesis</keyword>
<sequence>MADGPRTKRAPAKKEKKGKKKLNGKKLAIWMFFTAAIAVICGIIGYLLIVLNGERILTENWDKMDLEEASIVYDMNDNEITRLASINREIAEFDEIPQIMKDAFIATEDRRFEEHNGVDLWSIGRALVKDVIARSAVEGGSTITQQLAKNLFLTHDKTFFRKATEASIAVALEHKKTKDEILTMYLNRIFFGKGAYGVKTAAKVYFNEDDLSKLDLWEVATLAGLPKAPSAYNPIRNPEKSRERMAVVLQLMVDQKYITEAEAEKAKQDALNYVPPETTTTANTNKYASFVDFVVDEAEKRMPDLTEEQLYLGGYSIHTTLNPQAQEAIETEFSDDDNFEKSVDDEQVQGAMIIVDHTNGNIQGMVGGRDYVKKGLNRVLVPRQPGSGFKPITVYGPAIDTGDWFPWSIVMDEKKCYGDYCPSDSNAKKYIGAISIRQSIKESRNASAVWLLNEIGVKTGLQFAEKLGFELDEKNDRNLAIGLGGLTNGVTPLQMATAYSAFANDGKSVDPHTITKIVDKNGGVVYEYNAPATEKLMEPETAWYMTDIMQGVLEKGGTGTQARIDRPVAGKTGTTQHGIPNYSSSYNRDAWFSGYTPEWTAVVWMGYDKTDKEHLLKKSSSQSAAMFSKVMKAAMKGMPVTSFDKPKDVEEKQPVSAVADFNAAYDPENKLVKMSWSAVDGDNMTYRVYRKEASETEFTRLMDALDSHDVNDMSIAPGLTYEYYITAYDANTDVESGESGHLTIEIPEEELTPVDPVVPPDDTTTPGEGTEPPAEELPGEDGQTNGTEGEPTNGNGQTNGPLNGEGTGNGNGNGTGSTNGNGAGSGNGVNNGNGTTNPGNGGQPGNGTTAPGNGQNGNGGTGEGVNGNGGTDVPADGEPLDDLSGTELPDLTNPAP</sequence>
<feature type="domain" description="Penicillin-binding protein transpeptidase" evidence="20">
    <location>
        <begin position="350"/>
        <end position="632"/>
    </location>
</feature>
<dbReference type="InterPro" id="IPR012338">
    <property type="entry name" value="Beta-lactam/transpept-like"/>
</dbReference>
<evidence type="ECO:0000259" key="20">
    <source>
        <dbReference type="Pfam" id="PF00905"/>
    </source>
</evidence>
<dbReference type="GO" id="GO:0008955">
    <property type="term" value="F:peptidoglycan glycosyltransferase activity"/>
    <property type="evidence" value="ECO:0007669"/>
    <property type="project" value="UniProtKB-EC"/>
</dbReference>
<evidence type="ECO:0000256" key="11">
    <source>
        <dbReference type="ARBA" id="ARBA00022984"/>
    </source>
</evidence>
<dbReference type="InterPro" id="IPR050396">
    <property type="entry name" value="Glycosyltr_51/Transpeptidase"/>
</dbReference>
<feature type="compositionally biased region" description="Gly residues" evidence="18">
    <location>
        <begin position="854"/>
        <end position="870"/>
    </location>
</feature>
<keyword evidence="10" id="KW-0133">Cell shape</keyword>
<comment type="catalytic activity">
    <reaction evidence="16">
        <text>Preferential cleavage: (Ac)2-L-Lys-D-Ala-|-D-Ala. Also transpeptidation of peptidyl-alanyl moieties that are N-acyl substituents of D-alanine.</text>
        <dbReference type="EC" id="3.4.16.4"/>
    </reaction>
</comment>
<dbReference type="GO" id="GO:0008360">
    <property type="term" value="P:regulation of cell shape"/>
    <property type="evidence" value="ECO:0007669"/>
    <property type="project" value="UniProtKB-KW"/>
</dbReference>
<dbReference type="NCBIfam" id="TIGR02074">
    <property type="entry name" value="PBP_1a_fam"/>
    <property type="match status" value="1"/>
</dbReference>
<dbReference type="EC" id="2.3.2.-" evidence="22"/>
<evidence type="ECO:0000256" key="12">
    <source>
        <dbReference type="ARBA" id="ARBA00022989"/>
    </source>
</evidence>
<feature type="compositionally biased region" description="Low complexity" evidence="18">
    <location>
        <begin position="760"/>
        <end position="772"/>
    </location>
</feature>
<dbReference type="Proteomes" id="UP000570361">
    <property type="component" value="Unassembled WGS sequence"/>
</dbReference>
<dbReference type="GO" id="GO:0006508">
    <property type="term" value="P:proteolysis"/>
    <property type="evidence" value="ECO:0007669"/>
    <property type="project" value="UniProtKB-KW"/>
</dbReference>
<evidence type="ECO:0000256" key="16">
    <source>
        <dbReference type="ARBA" id="ARBA00034000"/>
    </source>
</evidence>
<dbReference type="InterPro" id="IPR001460">
    <property type="entry name" value="PCN-bd_Tpept"/>
</dbReference>
<dbReference type="PANTHER" id="PTHR32282">
    <property type="entry name" value="BINDING PROTEIN TRANSPEPTIDASE, PUTATIVE-RELATED"/>
    <property type="match status" value="1"/>
</dbReference>
<dbReference type="SUPFAM" id="SSF53955">
    <property type="entry name" value="Lysozyme-like"/>
    <property type="match status" value="1"/>
</dbReference>
<dbReference type="InterPro" id="IPR013783">
    <property type="entry name" value="Ig-like_fold"/>
</dbReference>
<organism evidence="22 23">
    <name type="scientific">Paenibacillus phyllosphaerae</name>
    <dbReference type="NCBI Taxonomy" id="274593"/>
    <lineage>
        <taxon>Bacteria</taxon>
        <taxon>Bacillati</taxon>
        <taxon>Bacillota</taxon>
        <taxon>Bacilli</taxon>
        <taxon>Bacillales</taxon>
        <taxon>Paenibacillaceae</taxon>
        <taxon>Paenibacillus</taxon>
    </lineage>
</organism>
<evidence type="ECO:0000256" key="1">
    <source>
        <dbReference type="ARBA" id="ARBA00007090"/>
    </source>
</evidence>
<evidence type="ECO:0000256" key="13">
    <source>
        <dbReference type="ARBA" id="ARBA00023136"/>
    </source>
</evidence>
<keyword evidence="13 19" id="KW-0472">Membrane</keyword>
<keyword evidence="3" id="KW-1003">Cell membrane</keyword>
<dbReference type="Pfam" id="PF00912">
    <property type="entry name" value="Transgly"/>
    <property type="match status" value="1"/>
</dbReference>
<dbReference type="GO" id="GO:0071555">
    <property type="term" value="P:cell wall organization"/>
    <property type="evidence" value="ECO:0007669"/>
    <property type="project" value="UniProtKB-KW"/>
</dbReference>
<evidence type="ECO:0000256" key="3">
    <source>
        <dbReference type="ARBA" id="ARBA00022475"/>
    </source>
</evidence>
<dbReference type="Pfam" id="PF00905">
    <property type="entry name" value="Transpeptidase"/>
    <property type="match status" value="1"/>
</dbReference>
<accession>A0A7W5AX60</accession>
<dbReference type="GO" id="GO:0016746">
    <property type="term" value="F:acyltransferase activity"/>
    <property type="evidence" value="ECO:0007669"/>
    <property type="project" value="UniProtKB-KW"/>
</dbReference>
<evidence type="ECO:0000256" key="15">
    <source>
        <dbReference type="ARBA" id="ARBA00023316"/>
    </source>
</evidence>
<reference evidence="22 23" key="1">
    <citation type="submission" date="2020-08" db="EMBL/GenBank/DDBJ databases">
        <title>Genomic Encyclopedia of Type Strains, Phase III (KMG-III): the genomes of soil and plant-associated and newly described type strains.</title>
        <authorList>
            <person name="Whitman W."/>
        </authorList>
    </citation>
    <scope>NUCLEOTIDE SEQUENCE [LARGE SCALE GENOMIC DNA]</scope>
    <source>
        <strain evidence="22 23">CECT 5862</strain>
    </source>
</reference>
<proteinExistence type="inferred from homology"/>
<keyword evidence="22" id="KW-0012">Acyltransferase</keyword>
<evidence type="ECO:0000256" key="6">
    <source>
        <dbReference type="ARBA" id="ARBA00022676"/>
    </source>
</evidence>
<evidence type="ECO:0000256" key="17">
    <source>
        <dbReference type="ARBA" id="ARBA00049902"/>
    </source>
</evidence>
<evidence type="ECO:0000313" key="23">
    <source>
        <dbReference type="Proteomes" id="UP000570361"/>
    </source>
</evidence>
<keyword evidence="14" id="KW-0511">Multifunctional enzyme</keyword>
<dbReference type="InterPro" id="IPR023346">
    <property type="entry name" value="Lysozyme-like_dom_sf"/>
</dbReference>
<dbReference type="RefSeq" id="WP_183600269.1">
    <property type="nucleotide sequence ID" value="NZ_JACHXK010000004.1"/>
</dbReference>
<dbReference type="EMBL" id="JACHXK010000004">
    <property type="protein sequence ID" value="MBB3110378.1"/>
    <property type="molecule type" value="Genomic_DNA"/>
</dbReference>
<keyword evidence="5" id="KW-0645">Protease</keyword>
<keyword evidence="8 19" id="KW-0812">Transmembrane</keyword>
<evidence type="ECO:0000256" key="18">
    <source>
        <dbReference type="SAM" id="MobiDB-lite"/>
    </source>
</evidence>
<dbReference type="FunFam" id="1.10.3810.10:FF:000001">
    <property type="entry name" value="Penicillin-binding protein 1A"/>
    <property type="match status" value="1"/>
</dbReference>
<evidence type="ECO:0000256" key="19">
    <source>
        <dbReference type="SAM" id="Phobius"/>
    </source>
</evidence>
<dbReference type="SUPFAM" id="SSF49265">
    <property type="entry name" value="Fibronectin type III"/>
    <property type="match status" value="1"/>
</dbReference>
<keyword evidence="15" id="KW-0961">Cell wall biogenesis/degradation</keyword>
<keyword evidence="6 22" id="KW-0328">Glycosyltransferase</keyword>
<evidence type="ECO:0000259" key="21">
    <source>
        <dbReference type="Pfam" id="PF00912"/>
    </source>
</evidence>
<keyword evidence="4" id="KW-0121">Carboxypeptidase</keyword>
<dbReference type="InterPro" id="IPR036116">
    <property type="entry name" value="FN3_sf"/>
</dbReference>
<gene>
    <name evidence="22" type="ORF">FHS18_002445</name>
</gene>
<feature type="compositionally biased region" description="Low complexity" evidence="18">
    <location>
        <begin position="780"/>
        <end position="802"/>
    </location>
</feature>